<dbReference type="PANTHER" id="PTHR43442:SF3">
    <property type="entry name" value="GLUCONOKINASE-RELATED"/>
    <property type="match status" value="1"/>
</dbReference>
<dbReference type="EMBL" id="JASBNA010000004">
    <property type="protein sequence ID" value="KAK7692366.1"/>
    <property type="molecule type" value="Genomic_DNA"/>
</dbReference>
<sequence length="217" mass="23690">MAEHNGDGNGLSNTGGAGEQNPMLIIVMGVAGTGKSTIAKALNTVLEMPYVEGDDLHPKSNIDKMSNGQPLTDTDREPWLTLIRTTAENLIAEQQSDPSFTGRQGVMVTCSALKRYYREILRGEKKVDAPSEDVPVEPSKAALSTYFVYIKEEEKLLRDRIEKREGHYMKPNMVDSQLAALESPEGEEGVVVVPMDTTTEEQVRVALAGLKVLAGEL</sequence>
<reference evidence="10 11" key="1">
    <citation type="submission" date="2022-09" db="EMBL/GenBank/DDBJ databases">
        <authorList>
            <person name="Palmer J.M."/>
        </authorList>
    </citation>
    <scope>NUCLEOTIDE SEQUENCE [LARGE SCALE GENOMIC DNA]</scope>
    <source>
        <strain evidence="10 11">DSM 7382</strain>
    </source>
</reference>
<dbReference type="AlphaFoldDB" id="A0AAW0GHX7"/>
<evidence type="ECO:0000256" key="3">
    <source>
        <dbReference type="ARBA" id="ARBA00012054"/>
    </source>
</evidence>
<evidence type="ECO:0000256" key="5">
    <source>
        <dbReference type="ARBA" id="ARBA00022741"/>
    </source>
</evidence>
<evidence type="ECO:0000313" key="11">
    <source>
        <dbReference type="Proteomes" id="UP001385951"/>
    </source>
</evidence>
<keyword evidence="11" id="KW-1185">Reference proteome</keyword>
<comment type="pathway">
    <text evidence="1 9">Carbohydrate acid metabolism; D-gluconate degradation.</text>
</comment>
<dbReference type="GO" id="GO:0005524">
    <property type="term" value="F:ATP binding"/>
    <property type="evidence" value="ECO:0007669"/>
    <property type="project" value="UniProtKB-KW"/>
</dbReference>
<dbReference type="GO" id="GO:0005975">
    <property type="term" value="P:carbohydrate metabolic process"/>
    <property type="evidence" value="ECO:0007669"/>
    <property type="project" value="InterPro"/>
</dbReference>
<gene>
    <name evidence="10" type="ORF">QCA50_003991</name>
</gene>
<comment type="caution">
    <text evidence="10">The sequence shown here is derived from an EMBL/GenBank/DDBJ whole genome shotgun (WGS) entry which is preliminary data.</text>
</comment>
<dbReference type="InterPro" id="IPR027417">
    <property type="entry name" value="P-loop_NTPase"/>
</dbReference>
<dbReference type="NCBIfam" id="TIGR01313">
    <property type="entry name" value="therm_gnt_kin"/>
    <property type="match status" value="1"/>
</dbReference>
<proteinExistence type="inferred from homology"/>
<dbReference type="GO" id="GO:0005737">
    <property type="term" value="C:cytoplasm"/>
    <property type="evidence" value="ECO:0007669"/>
    <property type="project" value="TreeGrafter"/>
</dbReference>
<keyword evidence="7 9" id="KW-0067">ATP-binding</keyword>
<dbReference type="Proteomes" id="UP001385951">
    <property type="component" value="Unassembled WGS sequence"/>
</dbReference>
<keyword evidence="5 9" id="KW-0547">Nucleotide-binding</keyword>
<evidence type="ECO:0000256" key="4">
    <source>
        <dbReference type="ARBA" id="ARBA00022679"/>
    </source>
</evidence>
<accession>A0AAW0GHX7</accession>
<organism evidence="10 11">
    <name type="scientific">Cerrena zonata</name>
    <dbReference type="NCBI Taxonomy" id="2478898"/>
    <lineage>
        <taxon>Eukaryota</taxon>
        <taxon>Fungi</taxon>
        <taxon>Dikarya</taxon>
        <taxon>Basidiomycota</taxon>
        <taxon>Agaricomycotina</taxon>
        <taxon>Agaricomycetes</taxon>
        <taxon>Polyporales</taxon>
        <taxon>Cerrenaceae</taxon>
        <taxon>Cerrena</taxon>
    </lineage>
</organism>
<name>A0AAW0GHX7_9APHY</name>
<dbReference type="PANTHER" id="PTHR43442">
    <property type="entry name" value="GLUCONOKINASE-RELATED"/>
    <property type="match status" value="1"/>
</dbReference>
<evidence type="ECO:0000256" key="1">
    <source>
        <dbReference type="ARBA" id="ARBA00004875"/>
    </source>
</evidence>
<evidence type="ECO:0000256" key="6">
    <source>
        <dbReference type="ARBA" id="ARBA00022777"/>
    </source>
</evidence>
<dbReference type="Gene3D" id="3.40.50.300">
    <property type="entry name" value="P-loop containing nucleotide triphosphate hydrolases"/>
    <property type="match status" value="1"/>
</dbReference>
<evidence type="ECO:0000256" key="8">
    <source>
        <dbReference type="ARBA" id="ARBA00048090"/>
    </source>
</evidence>
<comment type="catalytic activity">
    <reaction evidence="8 9">
        <text>D-gluconate + ATP = 6-phospho-D-gluconate + ADP + H(+)</text>
        <dbReference type="Rhea" id="RHEA:19433"/>
        <dbReference type="ChEBI" id="CHEBI:15378"/>
        <dbReference type="ChEBI" id="CHEBI:18391"/>
        <dbReference type="ChEBI" id="CHEBI:30616"/>
        <dbReference type="ChEBI" id="CHEBI:58759"/>
        <dbReference type="ChEBI" id="CHEBI:456216"/>
        <dbReference type="EC" id="2.7.1.12"/>
    </reaction>
</comment>
<evidence type="ECO:0000313" key="10">
    <source>
        <dbReference type="EMBL" id="KAK7692366.1"/>
    </source>
</evidence>
<dbReference type="GO" id="GO:0046316">
    <property type="term" value="F:gluconokinase activity"/>
    <property type="evidence" value="ECO:0007669"/>
    <property type="project" value="UniProtKB-EC"/>
</dbReference>
<protein>
    <recommendedName>
        <fullName evidence="3 9">Gluconokinase</fullName>
        <ecNumber evidence="3 9">2.7.1.12</ecNumber>
    </recommendedName>
</protein>
<evidence type="ECO:0000256" key="9">
    <source>
        <dbReference type="RuleBase" id="RU363066"/>
    </source>
</evidence>
<dbReference type="SUPFAM" id="SSF52540">
    <property type="entry name" value="P-loop containing nucleoside triphosphate hydrolases"/>
    <property type="match status" value="1"/>
</dbReference>
<evidence type="ECO:0000256" key="2">
    <source>
        <dbReference type="ARBA" id="ARBA00008420"/>
    </source>
</evidence>
<keyword evidence="6 9" id="KW-0418">Kinase</keyword>
<dbReference type="InterPro" id="IPR006001">
    <property type="entry name" value="Therm_gnt_kin"/>
</dbReference>
<keyword evidence="4 9" id="KW-0808">Transferase</keyword>
<evidence type="ECO:0000256" key="7">
    <source>
        <dbReference type="ARBA" id="ARBA00022840"/>
    </source>
</evidence>
<comment type="similarity">
    <text evidence="2 9">Belongs to the gluconokinase GntK/GntV family.</text>
</comment>
<dbReference type="CDD" id="cd02021">
    <property type="entry name" value="GntK"/>
    <property type="match status" value="1"/>
</dbReference>
<dbReference type="EC" id="2.7.1.12" evidence="3 9"/>